<dbReference type="PANTHER" id="PTHR34203">
    <property type="entry name" value="METHYLTRANSFERASE, FKBM FAMILY PROTEIN"/>
    <property type="match status" value="1"/>
</dbReference>
<evidence type="ECO:0000259" key="1">
    <source>
        <dbReference type="Pfam" id="PF05050"/>
    </source>
</evidence>
<dbReference type="NCBIfam" id="TIGR01444">
    <property type="entry name" value="fkbM_fam"/>
    <property type="match status" value="1"/>
</dbReference>
<evidence type="ECO:0000313" key="2">
    <source>
        <dbReference type="EMBL" id="KAK3260353.1"/>
    </source>
</evidence>
<feature type="domain" description="Methyltransferase FkbM" evidence="1">
    <location>
        <begin position="26"/>
        <end position="188"/>
    </location>
</feature>
<evidence type="ECO:0000313" key="3">
    <source>
        <dbReference type="Proteomes" id="UP001190700"/>
    </source>
</evidence>
<gene>
    <name evidence="2" type="ORF">CYMTET_30687</name>
</gene>
<dbReference type="Pfam" id="PF05050">
    <property type="entry name" value="Methyltransf_21"/>
    <property type="match status" value="1"/>
</dbReference>
<dbReference type="EMBL" id="LGRX02017822">
    <property type="protein sequence ID" value="KAK3260353.1"/>
    <property type="molecule type" value="Genomic_DNA"/>
</dbReference>
<dbReference type="InterPro" id="IPR006342">
    <property type="entry name" value="FkbM_mtfrase"/>
</dbReference>
<organism evidence="2 3">
    <name type="scientific">Cymbomonas tetramitiformis</name>
    <dbReference type="NCBI Taxonomy" id="36881"/>
    <lineage>
        <taxon>Eukaryota</taxon>
        <taxon>Viridiplantae</taxon>
        <taxon>Chlorophyta</taxon>
        <taxon>Pyramimonadophyceae</taxon>
        <taxon>Pyramimonadales</taxon>
        <taxon>Pyramimonadaceae</taxon>
        <taxon>Cymbomonas</taxon>
    </lineage>
</organism>
<sequence>MEKALLYAEAANRERGVPYSTNAVVDIGANIGWFSVIAAAKGYKTYMFEPMATNRAIIRHTMCRNPAFAENMYLFPYGAGERQVCRLYSDSGNVGDGHVSCGPTSDAFPNYVYRGAMQLVPIDDVIKEPIFLLKIDTEGYELKAMKSAKRLLGDYKIPWIISEISHMMGGKDQAAEYLELLWGYGYKVHMSSFEGPVIASQKEMQLYMPKINENGIYNIYCSLD</sequence>
<dbReference type="Gene3D" id="3.40.50.150">
    <property type="entry name" value="Vaccinia Virus protein VP39"/>
    <property type="match status" value="1"/>
</dbReference>
<dbReference type="Proteomes" id="UP001190700">
    <property type="component" value="Unassembled WGS sequence"/>
</dbReference>
<dbReference type="InterPro" id="IPR029063">
    <property type="entry name" value="SAM-dependent_MTases_sf"/>
</dbReference>
<comment type="caution">
    <text evidence="2">The sequence shown here is derived from an EMBL/GenBank/DDBJ whole genome shotgun (WGS) entry which is preliminary data.</text>
</comment>
<protein>
    <recommendedName>
        <fullName evidence="1">Methyltransferase FkbM domain-containing protein</fullName>
    </recommendedName>
</protein>
<dbReference type="InterPro" id="IPR052514">
    <property type="entry name" value="SAM-dependent_MTase"/>
</dbReference>
<reference evidence="2 3" key="1">
    <citation type="journal article" date="2015" name="Genome Biol. Evol.">
        <title>Comparative Genomics of a Bacterivorous Green Alga Reveals Evolutionary Causalities and Consequences of Phago-Mixotrophic Mode of Nutrition.</title>
        <authorList>
            <person name="Burns J.A."/>
            <person name="Paasch A."/>
            <person name="Narechania A."/>
            <person name="Kim E."/>
        </authorList>
    </citation>
    <scope>NUCLEOTIDE SEQUENCE [LARGE SCALE GENOMIC DNA]</scope>
    <source>
        <strain evidence="2 3">PLY_AMNH</strain>
    </source>
</reference>
<proteinExistence type="predicted"/>
<accession>A0AAE0FIT3</accession>
<name>A0AAE0FIT3_9CHLO</name>
<dbReference type="PANTHER" id="PTHR34203:SF13">
    <property type="entry name" value="EXPRESSED PROTEIN"/>
    <property type="match status" value="1"/>
</dbReference>
<dbReference type="SUPFAM" id="SSF53335">
    <property type="entry name" value="S-adenosyl-L-methionine-dependent methyltransferases"/>
    <property type="match status" value="1"/>
</dbReference>
<keyword evidence="3" id="KW-1185">Reference proteome</keyword>
<dbReference type="AlphaFoldDB" id="A0AAE0FIT3"/>